<proteinExistence type="predicted"/>
<comment type="caution">
    <text evidence="1">The sequence shown here is derived from an EMBL/GenBank/DDBJ whole genome shotgun (WGS) entry which is preliminary data.</text>
</comment>
<name>A0ACB9Z2K4_9PEZI</name>
<evidence type="ECO:0000313" key="1">
    <source>
        <dbReference type="EMBL" id="KAI4865319.1"/>
    </source>
</evidence>
<reference evidence="1 2" key="1">
    <citation type="journal article" date="2022" name="New Phytol.">
        <title>Ecological generalism drives hyperdiversity of secondary metabolite gene clusters in xylarialean endophytes.</title>
        <authorList>
            <person name="Franco M.E.E."/>
            <person name="Wisecaver J.H."/>
            <person name="Arnold A.E."/>
            <person name="Ju Y.M."/>
            <person name="Slot J.C."/>
            <person name="Ahrendt S."/>
            <person name="Moore L.P."/>
            <person name="Eastman K.E."/>
            <person name="Scott K."/>
            <person name="Konkel Z."/>
            <person name="Mondo S.J."/>
            <person name="Kuo A."/>
            <person name="Hayes R.D."/>
            <person name="Haridas S."/>
            <person name="Andreopoulos B."/>
            <person name="Riley R."/>
            <person name="LaButti K."/>
            <person name="Pangilinan J."/>
            <person name="Lipzen A."/>
            <person name="Amirebrahimi M."/>
            <person name="Yan J."/>
            <person name="Adam C."/>
            <person name="Keymanesh K."/>
            <person name="Ng V."/>
            <person name="Louie K."/>
            <person name="Northen T."/>
            <person name="Drula E."/>
            <person name="Henrissat B."/>
            <person name="Hsieh H.M."/>
            <person name="Youens-Clark K."/>
            <person name="Lutzoni F."/>
            <person name="Miadlikowska J."/>
            <person name="Eastwood D.C."/>
            <person name="Hamelin R.C."/>
            <person name="Grigoriev I.V."/>
            <person name="U'Ren J.M."/>
        </authorList>
    </citation>
    <scope>NUCLEOTIDE SEQUENCE [LARGE SCALE GENOMIC DNA]</scope>
    <source>
        <strain evidence="1 2">CBS 119005</strain>
    </source>
</reference>
<keyword evidence="2" id="KW-1185">Reference proteome</keyword>
<dbReference type="EMBL" id="MU393473">
    <property type="protein sequence ID" value="KAI4865319.1"/>
    <property type="molecule type" value="Genomic_DNA"/>
</dbReference>
<accession>A0ACB9Z2K4</accession>
<dbReference type="Proteomes" id="UP001497700">
    <property type="component" value="Unassembled WGS sequence"/>
</dbReference>
<gene>
    <name evidence="1" type="ORF">F4820DRAFT_298987</name>
</gene>
<sequence>MRPHLPNLGQSKPKAQPELRARVKEEDSFLKIKKRSYEHLQSREYTDEKSVPGRRWDYMGLRIALFFPDQQSEVENIIRESFEEIPEDRKMRGWFQPYRTAIRKGSGSMLKVITGLSFNPQGLKFG</sequence>
<evidence type="ECO:0000313" key="2">
    <source>
        <dbReference type="Proteomes" id="UP001497700"/>
    </source>
</evidence>
<organism evidence="1 2">
    <name type="scientific">Hypoxylon rubiginosum</name>
    <dbReference type="NCBI Taxonomy" id="110542"/>
    <lineage>
        <taxon>Eukaryota</taxon>
        <taxon>Fungi</taxon>
        <taxon>Dikarya</taxon>
        <taxon>Ascomycota</taxon>
        <taxon>Pezizomycotina</taxon>
        <taxon>Sordariomycetes</taxon>
        <taxon>Xylariomycetidae</taxon>
        <taxon>Xylariales</taxon>
        <taxon>Hypoxylaceae</taxon>
        <taxon>Hypoxylon</taxon>
    </lineage>
</organism>
<protein>
    <submittedName>
        <fullName evidence="1">Uncharacterized protein</fullName>
    </submittedName>
</protein>